<comment type="caution">
    <text evidence="8">The sequence shown here is derived from an EMBL/GenBank/DDBJ whole genome shotgun (WGS) entry which is preliminary data.</text>
</comment>
<dbReference type="InterPro" id="IPR019368">
    <property type="entry name" value="Ribosomal_mS29"/>
</dbReference>
<dbReference type="KEGG" id="blac:94351379"/>
<proteinExistence type="inferred from homology"/>
<dbReference type="GeneID" id="94351379"/>
<dbReference type="PANTHER" id="PTHR12810">
    <property type="entry name" value="MITOCHONDRIAL 28S RIBOSOMAL PROTEIN S29"/>
    <property type="match status" value="1"/>
</dbReference>
<organism evidence="8 9">
    <name type="scientific">Bremia lactucae</name>
    <name type="common">Lettuce downy mildew</name>
    <dbReference type="NCBI Taxonomy" id="4779"/>
    <lineage>
        <taxon>Eukaryota</taxon>
        <taxon>Sar</taxon>
        <taxon>Stramenopiles</taxon>
        <taxon>Oomycota</taxon>
        <taxon>Peronosporomycetes</taxon>
        <taxon>Peronosporales</taxon>
        <taxon>Peronosporaceae</taxon>
        <taxon>Bremia</taxon>
    </lineage>
</organism>
<dbReference type="RefSeq" id="XP_067823032.1">
    <property type="nucleotide sequence ID" value="XM_067965708.1"/>
</dbReference>
<dbReference type="GO" id="GO:0005763">
    <property type="term" value="C:mitochondrial small ribosomal subunit"/>
    <property type="evidence" value="ECO:0007669"/>
    <property type="project" value="TreeGrafter"/>
</dbReference>
<keyword evidence="5" id="KW-0496">Mitochondrion</keyword>
<name>A0A976IKI4_BRELC</name>
<protein>
    <recommendedName>
        <fullName evidence="7">Small ribosomal subunit protein mS29</fullName>
    </recommendedName>
</protein>
<evidence type="ECO:0000256" key="6">
    <source>
        <dbReference type="ARBA" id="ARBA00023274"/>
    </source>
</evidence>
<evidence type="ECO:0000256" key="1">
    <source>
        <dbReference type="ARBA" id="ARBA00004173"/>
    </source>
</evidence>
<dbReference type="Pfam" id="PF10236">
    <property type="entry name" value="DAP3"/>
    <property type="match status" value="1"/>
</dbReference>
<comment type="subcellular location">
    <subcellularLocation>
        <location evidence="1">Mitochondrion</location>
    </subcellularLocation>
</comment>
<evidence type="ECO:0000256" key="3">
    <source>
        <dbReference type="ARBA" id="ARBA00022946"/>
    </source>
</evidence>
<gene>
    <name evidence="8" type="ORF">CCR75_007650</name>
</gene>
<keyword evidence="6" id="KW-0687">Ribonucleoprotein</keyword>
<comment type="similarity">
    <text evidence="2">Belongs to the mitochondrion-specific ribosomal protein mS29 family.</text>
</comment>
<reference evidence="8 9" key="1">
    <citation type="journal article" date="2021" name="Genome Biol.">
        <title>AFLAP: assembly-free linkage analysis pipeline using k-mers from genome sequencing data.</title>
        <authorList>
            <person name="Fletcher K."/>
            <person name="Zhang L."/>
            <person name="Gil J."/>
            <person name="Han R."/>
            <person name="Cavanaugh K."/>
            <person name="Michelmore R."/>
        </authorList>
    </citation>
    <scope>NUCLEOTIDE SEQUENCE [LARGE SCALE GENOMIC DNA]</scope>
    <source>
        <strain evidence="8 9">SF5</strain>
    </source>
</reference>
<keyword evidence="9" id="KW-1185">Reference proteome</keyword>
<dbReference type="OrthoDB" id="274828at2759"/>
<evidence type="ECO:0000313" key="8">
    <source>
        <dbReference type="EMBL" id="TDH73534.1"/>
    </source>
</evidence>
<accession>A0A976IKI4</accession>
<sequence length="400" mass="45485">MIMRAVKRRVSARRLHASGLRMLSNEATPSEASPAKLEAVKKSEEDMGHLAGVPISQATEAMRLKFFEFSKELQDQHYPEDVGRRMDNTFDLVGHRHIMLRDTVLQIISVLKSWDTVKSESVGAYLIDGERGTGKSFALHHIVQFARETNWVVLYIPNPRSWTHEAPYVMLSPYQQGKFDIDVYGVDLLQKFLHCHGEQIKSIPLRGEYSDRYYQTDKHESKPKNAEDCKGAALTLYDIVIGGIRDEELACQAVCDLKEELAQTTEFNVLIAVDDYNAWFQSTVFGYEGVDVGPDDISVISSLKDIGAKGYNESRKLKNGLFVAAVTENFPTKVHFKKQVDYRKIRATMRPYTAEELATVISYYNQVNFLHGMPTESELAYFRLMTKSLPLNVFDRASFS</sequence>
<evidence type="ECO:0000256" key="2">
    <source>
        <dbReference type="ARBA" id="ARBA00009863"/>
    </source>
</evidence>
<keyword evidence="3" id="KW-0809">Transit peptide</keyword>
<evidence type="ECO:0000313" key="9">
    <source>
        <dbReference type="Proteomes" id="UP000294530"/>
    </source>
</evidence>
<dbReference type="AlphaFoldDB" id="A0A976IKI4"/>
<keyword evidence="4" id="KW-0689">Ribosomal protein</keyword>
<dbReference type="GO" id="GO:0003735">
    <property type="term" value="F:structural constituent of ribosome"/>
    <property type="evidence" value="ECO:0007669"/>
    <property type="project" value="TreeGrafter"/>
</dbReference>
<dbReference type="EMBL" id="SHOA02000017">
    <property type="protein sequence ID" value="TDH73534.1"/>
    <property type="molecule type" value="Genomic_DNA"/>
</dbReference>
<evidence type="ECO:0000256" key="5">
    <source>
        <dbReference type="ARBA" id="ARBA00023128"/>
    </source>
</evidence>
<dbReference type="PANTHER" id="PTHR12810:SF0">
    <property type="entry name" value="SMALL RIBOSOMAL SUBUNIT PROTEIN MS29"/>
    <property type="match status" value="1"/>
</dbReference>
<evidence type="ECO:0000256" key="7">
    <source>
        <dbReference type="ARBA" id="ARBA00035140"/>
    </source>
</evidence>
<dbReference type="Proteomes" id="UP000294530">
    <property type="component" value="Unassembled WGS sequence"/>
</dbReference>
<evidence type="ECO:0000256" key="4">
    <source>
        <dbReference type="ARBA" id="ARBA00022980"/>
    </source>
</evidence>